<evidence type="ECO:0000313" key="1">
    <source>
        <dbReference type="EMBL" id="TXB64358.1"/>
    </source>
</evidence>
<dbReference type="Pfam" id="PF16125">
    <property type="entry name" value="DUF4837"/>
    <property type="match status" value="1"/>
</dbReference>
<dbReference type="AlphaFoldDB" id="A0A5C6RPX6"/>
<keyword evidence="2" id="KW-1185">Reference proteome</keyword>
<dbReference type="RefSeq" id="WP_147101663.1">
    <property type="nucleotide sequence ID" value="NZ_VOOS01000005.1"/>
</dbReference>
<protein>
    <submittedName>
        <fullName evidence="1">DUF4837 family protein</fullName>
    </submittedName>
</protein>
<proteinExistence type="predicted"/>
<sequence length="332" mass="38509">MARIIQILILIVSVSLFSCEEIAEMNETVLPRASGKSGEMIIVSDSVYFNNKTGDAIKETFTQTQEGLPQQEPLFNIIHLPHRSFAQIFKTNRNIVIVDIKPEYKNKLAINTDVWSKDQLIVSIEAPNDSIAAETIRKNSTALLDYFNSKENERLQLKYSQNKPNPVSKQIKTQFHFDLKIDDLYRVAKRTDDFLWIRKEKLVGEHPVSQGLIIYTYPYVSDSTFEVANLVEKRNEFTKNVQGTSEGTFMQSYVEFIPKEREINLDGMYAKELRGLWHVKGDFMGGPFINYTFVDEKRNQVITIDGYVYCPRFDKREYLRELEAYILSIKLN</sequence>
<dbReference type="PROSITE" id="PS51257">
    <property type="entry name" value="PROKAR_LIPOPROTEIN"/>
    <property type="match status" value="1"/>
</dbReference>
<dbReference type="InterPro" id="IPR032286">
    <property type="entry name" value="DUF4837"/>
</dbReference>
<evidence type="ECO:0000313" key="2">
    <source>
        <dbReference type="Proteomes" id="UP000321721"/>
    </source>
</evidence>
<reference evidence="1 2" key="1">
    <citation type="submission" date="2019-08" db="EMBL/GenBank/DDBJ databases">
        <title>Genome of Vicingus serpentipes NCIMB 15042.</title>
        <authorList>
            <person name="Bowman J.P."/>
        </authorList>
    </citation>
    <scope>NUCLEOTIDE SEQUENCE [LARGE SCALE GENOMIC DNA]</scope>
    <source>
        <strain evidence="1 2">NCIMB 15042</strain>
    </source>
</reference>
<gene>
    <name evidence="1" type="ORF">FRY74_11240</name>
</gene>
<dbReference type="Proteomes" id="UP000321721">
    <property type="component" value="Unassembled WGS sequence"/>
</dbReference>
<dbReference type="OrthoDB" id="1115230at2"/>
<comment type="caution">
    <text evidence="1">The sequence shown here is derived from an EMBL/GenBank/DDBJ whole genome shotgun (WGS) entry which is preliminary data.</text>
</comment>
<organism evidence="1 2">
    <name type="scientific">Vicingus serpentipes</name>
    <dbReference type="NCBI Taxonomy" id="1926625"/>
    <lineage>
        <taxon>Bacteria</taxon>
        <taxon>Pseudomonadati</taxon>
        <taxon>Bacteroidota</taxon>
        <taxon>Flavobacteriia</taxon>
        <taxon>Flavobacteriales</taxon>
        <taxon>Vicingaceae</taxon>
        <taxon>Vicingus</taxon>
    </lineage>
</organism>
<accession>A0A5C6RPX6</accession>
<name>A0A5C6RPX6_9FLAO</name>
<dbReference type="EMBL" id="VOOS01000005">
    <property type="protein sequence ID" value="TXB64358.1"/>
    <property type="molecule type" value="Genomic_DNA"/>
</dbReference>